<dbReference type="EnsemblPlants" id="KQL05649">
    <property type="protein sequence ID" value="KQL05649"/>
    <property type="gene ID" value="SETIT_005440mg"/>
</dbReference>
<dbReference type="Proteomes" id="UP000004995">
    <property type="component" value="Unassembled WGS sequence"/>
</dbReference>
<dbReference type="EMBL" id="AGNK02003148">
    <property type="status" value="NOT_ANNOTATED_CDS"/>
    <property type="molecule type" value="Genomic_DNA"/>
</dbReference>
<dbReference type="AlphaFoldDB" id="K3XU33"/>
<keyword evidence="2" id="KW-1185">Reference proteome</keyword>
<reference evidence="2" key="1">
    <citation type="journal article" date="2012" name="Nat. Biotechnol.">
        <title>Reference genome sequence of the model plant Setaria.</title>
        <authorList>
            <person name="Bennetzen J.L."/>
            <person name="Schmutz J."/>
            <person name="Wang H."/>
            <person name="Percifield R."/>
            <person name="Hawkins J."/>
            <person name="Pontaroli A.C."/>
            <person name="Estep M."/>
            <person name="Feng L."/>
            <person name="Vaughn J.N."/>
            <person name="Grimwood J."/>
            <person name="Jenkins J."/>
            <person name="Barry K."/>
            <person name="Lindquist E."/>
            <person name="Hellsten U."/>
            <person name="Deshpande S."/>
            <person name="Wang X."/>
            <person name="Wu X."/>
            <person name="Mitros T."/>
            <person name="Triplett J."/>
            <person name="Yang X."/>
            <person name="Ye C.Y."/>
            <person name="Mauro-Herrera M."/>
            <person name="Wang L."/>
            <person name="Li P."/>
            <person name="Sharma M."/>
            <person name="Sharma R."/>
            <person name="Ronald P.C."/>
            <person name="Panaud O."/>
            <person name="Kellogg E.A."/>
            <person name="Brutnell T.P."/>
            <person name="Doust A.N."/>
            <person name="Tuskan G.A."/>
            <person name="Rokhsar D."/>
            <person name="Devos K.M."/>
        </authorList>
    </citation>
    <scope>NUCLEOTIDE SEQUENCE [LARGE SCALE GENOMIC DNA]</scope>
    <source>
        <strain evidence="2">cv. Yugu1</strain>
    </source>
</reference>
<protein>
    <submittedName>
        <fullName evidence="1">Uncharacterized protein</fullName>
    </submittedName>
</protein>
<sequence length="76" mass="8872">MRKMQLWLYGVKTPSSENIKEYSKCYALQGRVQTPEKVITSLSESRVLCWVVPYWVQGNRKCITEYSKIVSCLCSF</sequence>
<evidence type="ECO:0000313" key="1">
    <source>
        <dbReference type="EnsemblPlants" id="KQL05649"/>
    </source>
</evidence>
<dbReference type="InParanoid" id="K3XU33"/>
<name>K3XU33_SETIT</name>
<proteinExistence type="predicted"/>
<dbReference type="Gramene" id="KQL05649">
    <property type="protein sequence ID" value="KQL05649"/>
    <property type="gene ID" value="SETIT_005440mg"/>
</dbReference>
<organism evidence="1 2">
    <name type="scientific">Setaria italica</name>
    <name type="common">Foxtail millet</name>
    <name type="synonym">Panicum italicum</name>
    <dbReference type="NCBI Taxonomy" id="4555"/>
    <lineage>
        <taxon>Eukaryota</taxon>
        <taxon>Viridiplantae</taxon>
        <taxon>Streptophyta</taxon>
        <taxon>Embryophyta</taxon>
        <taxon>Tracheophyta</taxon>
        <taxon>Spermatophyta</taxon>
        <taxon>Magnoliopsida</taxon>
        <taxon>Liliopsida</taxon>
        <taxon>Poales</taxon>
        <taxon>Poaceae</taxon>
        <taxon>PACMAD clade</taxon>
        <taxon>Panicoideae</taxon>
        <taxon>Panicodae</taxon>
        <taxon>Paniceae</taxon>
        <taxon>Cenchrinae</taxon>
        <taxon>Setaria</taxon>
    </lineage>
</organism>
<reference evidence="1" key="2">
    <citation type="submission" date="2018-08" db="UniProtKB">
        <authorList>
            <consortium name="EnsemblPlants"/>
        </authorList>
    </citation>
    <scope>IDENTIFICATION</scope>
    <source>
        <strain evidence="1">Yugu1</strain>
    </source>
</reference>
<accession>K3XU33</accession>
<dbReference type="HOGENOM" id="CLU_2659202_0_0_1"/>
<evidence type="ECO:0000313" key="2">
    <source>
        <dbReference type="Proteomes" id="UP000004995"/>
    </source>
</evidence>